<accession>A0AAV6JJB4</accession>
<dbReference type="EMBL" id="JACTNZ010000007">
    <property type="protein sequence ID" value="KAG5540577.1"/>
    <property type="molecule type" value="Genomic_DNA"/>
</dbReference>
<organism evidence="1 2">
    <name type="scientific">Rhododendron griersonianum</name>
    <dbReference type="NCBI Taxonomy" id="479676"/>
    <lineage>
        <taxon>Eukaryota</taxon>
        <taxon>Viridiplantae</taxon>
        <taxon>Streptophyta</taxon>
        <taxon>Embryophyta</taxon>
        <taxon>Tracheophyta</taxon>
        <taxon>Spermatophyta</taxon>
        <taxon>Magnoliopsida</taxon>
        <taxon>eudicotyledons</taxon>
        <taxon>Gunneridae</taxon>
        <taxon>Pentapetalae</taxon>
        <taxon>asterids</taxon>
        <taxon>Ericales</taxon>
        <taxon>Ericaceae</taxon>
        <taxon>Ericoideae</taxon>
        <taxon>Rhodoreae</taxon>
        <taxon>Rhododendron</taxon>
    </lineage>
</organism>
<dbReference type="AlphaFoldDB" id="A0AAV6JJB4"/>
<evidence type="ECO:0000313" key="1">
    <source>
        <dbReference type="EMBL" id="KAG5540577.1"/>
    </source>
</evidence>
<protein>
    <submittedName>
        <fullName evidence="1">Uncharacterized protein</fullName>
    </submittedName>
</protein>
<comment type="caution">
    <text evidence="1">The sequence shown here is derived from an EMBL/GenBank/DDBJ whole genome shotgun (WGS) entry which is preliminary data.</text>
</comment>
<dbReference type="Proteomes" id="UP000823749">
    <property type="component" value="Chromosome 7"/>
</dbReference>
<sequence length="402" mass="44626">MSIGTPTTATSRLYSIIWHRQHCYSLFTICCSSSDSNWRRGFGRQPIAKNKDKMIVARLKVDTVEVSLPSHFNFQAHKVTTSRAEQDAVLEARKTSTRQSGSINRALGLSFQSDGKSINIAMDLEFEERLKAVKRCYVRCVVSIHFCRAELVTGKALVFSKRVCLLMQLSFRNCNLFVKSRHSTPISVWSRLGEDHRVNNMSPMLHGHGYANRIWVSKTINFDVLRGLTNALLAAKKPDEVGYFNETLHSQMKMKALTIDFRTTREKIVIDIPASAVDQECPHVIKSIILLSISHGVPTSSLGVLGMPQGHPAESCNSPRSSSRVRWAATGSPLTLLGRDCLGLLWPVEVECSFTFSSLGGRDLILTRGGYSLPLPIADSSLGYGEALEASFGCIWPATELY</sequence>
<reference evidence="1" key="1">
    <citation type="submission" date="2020-08" db="EMBL/GenBank/DDBJ databases">
        <title>Plant Genome Project.</title>
        <authorList>
            <person name="Zhang R.-G."/>
        </authorList>
    </citation>
    <scope>NUCLEOTIDE SEQUENCE</scope>
    <source>
        <strain evidence="1">WSP0</strain>
        <tissue evidence="1">Leaf</tissue>
    </source>
</reference>
<proteinExistence type="predicted"/>
<name>A0AAV6JJB4_9ERIC</name>
<keyword evidence="2" id="KW-1185">Reference proteome</keyword>
<evidence type="ECO:0000313" key="2">
    <source>
        <dbReference type="Proteomes" id="UP000823749"/>
    </source>
</evidence>
<gene>
    <name evidence="1" type="ORF">RHGRI_020707</name>
</gene>